<dbReference type="GO" id="GO:0009007">
    <property type="term" value="F:site-specific DNA-methyltransferase (adenine-specific) activity"/>
    <property type="evidence" value="ECO:0007669"/>
    <property type="project" value="UniProtKB-EC"/>
</dbReference>
<keyword evidence="6" id="KW-1185">Reference proteome</keyword>
<dbReference type="InterPro" id="IPR029063">
    <property type="entry name" value="SAM-dependent_MTases_sf"/>
</dbReference>
<keyword evidence="3" id="KW-0808">Transferase</keyword>
<dbReference type="Proteomes" id="UP000622552">
    <property type="component" value="Unassembled WGS sequence"/>
</dbReference>
<proteinExistence type="predicted"/>
<keyword evidence="2" id="KW-0489">Methyltransferase</keyword>
<evidence type="ECO:0000256" key="2">
    <source>
        <dbReference type="ARBA" id="ARBA00022603"/>
    </source>
</evidence>
<accession>A0A8J7GHW1</accession>
<dbReference type="GO" id="GO:0032259">
    <property type="term" value="P:methylation"/>
    <property type="evidence" value="ECO:0007669"/>
    <property type="project" value="UniProtKB-KW"/>
</dbReference>
<comment type="catalytic activity">
    <reaction evidence="4">
        <text>a 2'-deoxyadenosine in DNA + S-adenosyl-L-methionine = an N(6)-methyl-2'-deoxyadenosine in DNA + S-adenosyl-L-homocysteine + H(+)</text>
        <dbReference type="Rhea" id="RHEA:15197"/>
        <dbReference type="Rhea" id="RHEA-COMP:12418"/>
        <dbReference type="Rhea" id="RHEA-COMP:12419"/>
        <dbReference type="ChEBI" id="CHEBI:15378"/>
        <dbReference type="ChEBI" id="CHEBI:57856"/>
        <dbReference type="ChEBI" id="CHEBI:59789"/>
        <dbReference type="ChEBI" id="CHEBI:90615"/>
        <dbReference type="ChEBI" id="CHEBI:90616"/>
        <dbReference type="EC" id="2.1.1.72"/>
    </reaction>
</comment>
<organism evidence="5 6">
    <name type="scientific">Longispora fulva</name>
    <dbReference type="NCBI Taxonomy" id="619741"/>
    <lineage>
        <taxon>Bacteria</taxon>
        <taxon>Bacillati</taxon>
        <taxon>Actinomycetota</taxon>
        <taxon>Actinomycetes</taxon>
        <taxon>Micromonosporales</taxon>
        <taxon>Micromonosporaceae</taxon>
        <taxon>Longispora</taxon>
    </lineage>
</organism>
<evidence type="ECO:0000256" key="1">
    <source>
        <dbReference type="ARBA" id="ARBA00011900"/>
    </source>
</evidence>
<protein>
    <recommendedName>
        <fullName evidence="1">site-specific DNA-methyltransferase (adenine-specific)</fullName>
        <ecNumber evidence="1">2.1.1.72</ecNumber>
    </recommendedName>
</protein>
<dbReference type="PANTHER" id="PTHR33841">
    <property type="entry name" value="DNA METHYLTRANSFERASE YEEA-RELATED"/>
    <property type="match status" value="1"/>
</dbReference>
<dbReference type="EC" id="2.1.1.72" evidence="1"/>
<name>A0A8J7GHW1_9ACTN</name>
<dbReference type="Gene3D" id="3.40.50.150">
    <property type="entry name" value="Vaccinia Virus protein VP39"/>
    <property type="match status" value="2"/>
</dbReference>
<dbReference type="SUPFAM" id="SSF53335">
    <property type="entry name" value="S-adenosyl-L-methionine-dependent methyltransferases"/>
    <property type="match status" value="1"/>
</dbReference>
<dbReference type="RefSeq" id="WP_197005100.1">
    <property type="nucleotide sequence ID" value="NZ_BONS01000017.1"/>
</dbReference>
<evidence type="ECO:0000313" key="6">
    <source>
        <dbReference type="Proteomes" id="UP000622552"/>
    </source>
</evidence>
<gene>
    <name evidence="5" type="ORF">IW245_004520</name>
</gene>
<evidence type="ECO:0000313" key="5">
    <source>
        <dbReference type="EMBL" id="MBG6138326.1"/>
    </source>
</evidence>
<reference evidence="5" key="1">
    <citation type="submission" date="2020-11" db="EMBL/GenBank/DDBJ databases">
        <title>Sequencing the genomes of 1000 actinobacteria strains.</title>
        <authorList>
            <person name="Klenk H.-P."/>
        </authorList>
    </citation>
    <scope>NUCLEOTIDE SEQUENCE</scope>
    <source>
        <strain evidence="5">DSM 45356</strain>
    </source>
</reference>
<evidence type="ECO:0000256" key="3">
    <source>
        <dbReference type="ARBA" id="ARBA00022679"/>
    </source>
</evidence>
<dbReference type="InterPro" id="IPR050953">
    <property type="entry name" value="N4_N6_ade-DNA_methylase"/>
</dbReference>
<evidence type="ECO:0000256" key="4">
    <source>
        <dbReference type="ARBA" id="ARBA00047942"/>
    </source>
</evidence>
<comment type="caution">
    <text evidence="5">The sequence shown here is derived from an EMBL/GenBank/DDBJ whole genome shotgun (WGS) entry which is preliminary data.</text>
</comment>
<dbReference type="PANTHER" id="PTHR33841:SF1">
    <property type="entry name" value="DNA METHYLTRANSFERASE A"/>
    <property type="match status" value="1"/>
</dbReference>
<sequence>MSFESLTNRGEYLSSHYLSEILPATLKKGLLAWWATDERAGRDTPRTGIRKLRRAYLEVKAQLVDLDDETQRYHQLREFHGEVLRALGFAPVPQKLEVERAGHEHLITVAHAEPGVVAIDCGWATDPDAATDPDGAGRLLHPVELEARERIESGFKLASHLFAADEQPPRYVLILNGGVLTLADRTSWGEGRYLAVSLDVAFSRNDARPAGELDVIAALFGSDSLLPPAEGGTEPLAELVAGSRQHAAGVSTELREGLRLSVEFIANEVLDRIRQAGIQPERVMDPAELGKRLSREALRYLYRVLFLLYAEARPELGVLPVDHPEYIEGYSLARLGDLVARNLGGESSRNGFHLYESLDLLFRMVNEGHRNEGERGTSEGEGIRFEPMRSDLFLPASITLIGHVPHPEDDPEDPAARTIDTRLRNSTLHTVLRLLMLTKGKKRERGGFISYAQLGINQLGAVYEGLMSYTGFIAAEELYEVAKGGEPKDGSWMIPASKVNDYPDEVFVTKVHEETSERSRVRYPAGSFVYRLAGRDRQTSASYYTPQSLTEVTVQLALKYRLDQDGTTTEARELLDWSICEPALGSGAFLNEAINQVAAEYLRRRQVELGSSLDPEQYAIELQKVKAYIALHNCYGVDLNRTAVELAEVSLWLNVMHSGLRAPWFGLHLRRGNSLIGAGRKFYKPAQLPDKQWLTTAPTDHHLREETPLPDGAILHFLLPAKGWGAVAGEREARELAPEETAKLAAWRRAIQKVPAAKGKKSQVQRLQALTRRAEKLWDLVRQRLEISENEIRRDIDVWGGVDLPAVEGAVTREKILADLEAPGAPYWRLKTMMDVWCALWFWPLDKAALLDGSAEEYASGQNSVARIEEQPVYEEAQPLEVWEHGMLFDLGEPEQLKLALNKPRKQTGTRKATVLEKLAQKVALTGLDDWLEFAEALLGRADIPADSLVSQFSSLDGLESYEDQLPGLTGMDEPHRLAERFPWLLAAEEIADRQGFFHWELDFAQAFARGGFDLQAGNPPWVRPEWDEDGVLAEREPWFKIAHDADIAEKRSRKAAILMEFASTSSYLAELAINTAGGAFLGSGVAYPLLAGTQPDLYRAFMCQVWGHLSSLGTAALVHPDTHFVGAREGRLRAAAYRHLRVHGGFVNAANWAFAVPIGRNIEFGVHAYGSEQDVAFLHLSKLYGATVLSDSLAHDGTGSAPGQKFNGTWDLRPHGSRVIHVDLELLSEWRRFRDDTVTPIKETPLLSPITSHEASAIEALANYGRRLASMEPMSTSGFHEKGAKQKGLIRAQAGRPKSMDEVIFQGSHLSVSTPFAKQPGESFSGGKDWHSYDLTNLPVDSIPRTKYARACGIHQYQAAQDIWNGRPYTEFYRLAWRKMIDSKAMERSLYSALIPPGVAHIDGLYSLRLSDNITTVLNAGFWAALPMDYLVRISGRANLHAAEAQAMPAADLENPLATALAVRALRLNCLTRAYADLWAELYDGNWLDEEWAVSWTGVAPLGEVGPVWGQGTPLRTERVRRAALVEIDALVSVWLGIEAEELVALYKSRYPILADREAEMWFDSAGRKIAADSYTFGFGQTKEDYVQLMAHLEDPDKVAPPAGYEAPFCKADREAEMRQAHAVFSARLQAAKDAGWSES</sequence>
<dbReference type="EMBL" id="JADOUF010000001">
    <property type="protein sequence ID" value="MBG6138326.1"/>
    <property type="molecule type" value="Genomic_DNA"/>
</dbReference>